<accession>A0ACD4NJY4</accession>
<gene>
    <name evidence="1" type="ORF">OXU80_20065</name>
</gene>
<keyword evidence="2" id="KW-1185">Reference proteome</keyword>
<organism evidence="1 2">
    <name type="scientific">Antarcticirhabdus aurantiaca</name>
    <dbReference type="NCBI Taxonomy" id="2606717"/>
    <lineage>
        <taxon>Bacteria</taxon>
        <taxon>Pseudomonadati</taxon>
        <taxon>Pseudomonadota</taxon>
        <taxon>Alphaproteobacteria</taxon>
        <taxon>Hyphomicrobiales</taxon>
        <taxon>Aurantimonadaceae</taxon>
        <taxon>Antarcticirhabdus</taxon>
    </lineage>
</organism>
<evidence type="ECO:0000313" key="2">
    <source>
        <dbReference type="Proteomes" id="UP001163223"/>
    </source>
</evidence>
<dbReference type="Proteomes" id="UP001163223">
    <property type="component" value="Chromosome"/>
</dbReference>
<evidence type="ECO:0000313" key="1">
    <source>
        <dbReference type="EMBL" id="WAJ27129.1"/>
    </source>
</evidence>
<reference evidence="1" key="1">
    <citation type="submission" date="2022-11" db="EMBL/GenBank/DDBJ databases">
        <title>beta-Carotene-producing bacterium, Jeongeuplla avenae sp. nov., alleviates the salt stress of Arabidopsis seedlings.</title>
        <authorList>
            <person name="Jiang L."/>
            <person name="Lee J."/>
        </authorList>
    </citation>
    <scope>NUCLEOTIDE SEQUENCE</scope>
    <source>
        <strain evidence="1">DY_R2A_6</strain>
    </source>
</reference>
<proteinExistence type="predicted"/>
<name>A0ACD4NJY4_9HYPH</name>
<protein>
    <submittedName>
        <fullName evidence="1">Uncharacterized protein</fullName>
    </submittedName>
</protein>
<dbReference type="EMBL" id="CP113520">
    <property type="protein sequence ID" value="WAJ27129.1"/>
    <property type="molecule type" value="Genomic_DNA"/>
</dbReference>
<sequence>MIAIREVRRRFHERSAEWYSATVLFGFGAVLMHPSPTFTSPSWDGFAQLGEEGTGLMIGGIGFVWLIALFINGARQMVTSTLRMICAFLGALASGILCIGFLGAYFLSGILTTGAWTYFMLSVYSLYALFHATKDKRRNG</sequence>